<dbReference type="GO" id="GO:0005886">
    <property type="term" value="C:plasma membrane"/>
    <property type="evidence" value="ECO:0007669"/>
    <property type="project" value="UniProtKB-SubCell"/>
</dbReference>
<keyword evidence="2" id="KW-1003">Cell membrane</keyword>
<dbReference type="KEGG" id="ddn:DND132_1962"/>
<keyword evidence="9" id="KW-1185">Reference proteome</keyword>
<feature type="transmembrane region" description="Helical" evidence="6">
    <location>
        <begin position="86"/>
        <end position="106"/>
    </location>
</feature>
<evidence type="ECO:0000259" key="7">
    <source>
        <dbReference type="Pfam" id="PF00892"/>
    </source>
</evidence>
<feature type="transmembrane region" description="Helical" evidence="6">
    <location>
        <begin position="205"/>
        <end position="224"/>
    </location>
</feature>
<name>F0JGX8_9BACT</name>
<feature type="transmembrane region" description="Helical" evidence="6">
    <location>
        <begin position="236"/>
        <end position="255"/>
    </location>
</feature>
<dbReference type="PANTHER" id="PTHR32322:SF18">
    <property type="entry name" value="S-ADENOSYLMETHIONINE_S-ADENOSYLHOMOCYSTEINE TRANSPORTER"/>
    <property type="match status" value="1"/>
</dbReference>
<feature type="transmembrane region" description="Helical" evidence="6">
    <location>
        <begin position="118"/>
        <end position="136"/>
    </location>
</feature>
<dbReference type="AlphaFoldDB" id="F0JGX8"/>
<organism evidence="8 9">
    <name type="scientific">Pseudodesulfovibrio mercurii</name>
    <dbReference type="NCBI Taxonomy" id="641491"/>
    <lineage>
        <taxon>Bacteria</taxon>
        <taxon>Pseudomonadati</taxon>
        <taxon>Thermodesulfobacteriota</taxon>
        <taxon>Desulfovibrionia</taxon>
        <taxon>Desulfovibrionales</taxon>
        <taxon>Desulfovibrionaceae</taxon>
    </lineage>
</organism>
<feature type="domain" description="EamA" evidence="7">
    <location>
        <begin position="142"/>
        <end position="276"/>
    </location>
</feature>
<evidence type="ECO:0000256" key="1">
    <source>
        <dbReference type="ARBA" id="ARBA00004651"/>
    </source>
</evidence>
<dbReference type="Proteomes" id="UP000007845">
    <property type="component" value="Chromosome"/>
</dbReference>
<evidence type="ECO:0000256" key="5">
    <source>
        <dbReference type="ARBA" id="ARBA00023136"/>
    </source>
</evidence>
<feature type="transmembrane region" description="Helical" evidence="6">
    <location>
        <begin position="142"/>
        <end position="161"/>
    </location>
</feature>
<feature type="transmembrane region" description="Helical" evidence="6">
    <location>
        <begin position="173"/>
        <end position="193"/>
    </location>
</feature>
<sequence length="287" mass="30650" precursor="true">MSALFIGAVLISFSSVMVVLAGLPPDVAGFYRLTGGGLAMLAVLAHAGKLRLFTPPVIKWGCVAAVFFAGDFVFWHRAIVFVGPGLSTMLGNFQVIPLAVVSALFFKERLSGRMYAAIPLALAGLYLMVGVGWSHFTADYRLGVVYGLLTACFYALYMLSLKYALAKDRMDSLVLASVAALATGLILGGFALFEGESFVIPTLKSLAAISTLALVCHAVGWFLITRGIQTVRGALVGLILLLQPTLSFVWDILFFHKPVNLIELSGVALALIGIYIGSQGGKKKRVR</sequence>
<dbReference type="InterPro" id="IPR000620">
    <property type="entry name" value="EamA_dom"/>
</dbReference>
<evidence type="ECO:0000256" key="6">
    <source>
        <dbReference type="SAM" id="Phobius"/>
    </source>
</evidence>
<dbReference type="HOGENOM" id="CLU_033863_0_1_7"/>
<dbReference type="Pfam" id="PF00892">
    <property type="entry name" value="EamA"/>
    <property type="match status" value="2"/>
</dbReference>
<feature type="transmembrane region" description="Helical" evidence="6">
    <location>
        <begin position="60"/>
        <end position="80"/>
    </location>
</feature>
<feature type="domain" description="EamA" evidence="7">
    <location>
        <begin position="4"/>
        <end position="129"/>
    </location>
</feature>
<keyword evidence="4 6" id="KW-1133">Transmembrane helix</keyword>
<dbReference type="OrthoDB" id="5315632at2"/>
<protein>
    <recommendedName>
        <fullName evidence="7">EamA domain-containing protein</fullName>
    </recommendedName>
</protein>
<dbReference type="InterPro" id="IPR037185">
    <property type="entry name" value="EmrE-like"/>
</dbReference>
<dbReference type="STRING" id="641491.DND132_1962"/>
<comment type="subcellular location">
    <subcellularLocation>
        <location evidence="1">Cell membrane</location>
        <topology evidence="1">Multi-pass membrane protein</topology>
    </subcellularLocation>
</comment>
<reference evidence="8 9" key="1">
    <citation type="journal article" date="2011" name="J. Bacteriol.">
        <title>Genome sequence of the mercury-methylating strain Desulfovibrio desulfuricans ND132.</title>
        <authorList>
            <person name="Brown S.D."/>
            <person name="Gilmour C.C."/>
            <person name="Kucken A.M."/>
            <person name="Wall J.D."/>
            <person name="Elias D.A."/>
            <person name="Brandt C.C."/>
            <person name="Podar M."/>
            <person name="Chertkov O."/>
            <person name="Held B."/>
            <person name="Bruce D.C."/>
            <person name="Detter J.C."/>
            <person name="Tapia R."/>
            <person name="Han C.S."/>
            <person name="Goodwin L.A."/>
            <person name="Cheng J.F."/>
            <person name="Pitluck S."/>
            <person name="Woyke T."/>
            <person name="Mikhailova N."/>
            <person name="Ivanova N.N."/>
            <person name="Han J."/>
            <person name="Lucas S."/>
            <person name="Lapidus A.L."/>
            <person name="Land M.L."/>
            <person name="Hauser L.J."/>
            <person name="Palumbo A.V."/>
        </authorList>
    </citation>
    <scope>NUCLEOTIDE SEQUENCE [LARGE SCALE GENOMIC DNA]</scope>
    <source>
        <strain evidence="8 9">ND132</strain>
    </source>
</reference>
<evidence type="ECO:0000256" key="2">
    <source>
        <dbReference type="ARBA" id="ARBA00022475"/>
    </source>
</evidence>
<evidence type="ECO:0000256" key="4">
    <source>
        <dbReference type="ARBA" id="ARBA00022989"/>
    </source>
</evidence>
<dbReference type="RefSeq" id="WP_014322595.1">
    <property type="nucleotide sequence ID" value="NC_016803.1"/>
</dbReference>
<feature type="transmembrane region" description="Helical" evidence="6">
    <location>
        <begin position="31"/>
        <end position="48"/>
    </location>
</feature>
<evidence type="ECO:0000313" key="8">
    <source>
        <dbReference type="EMBL" id="EGB15168.1"/>
    </source>
</evidence>
<dbReference type="SUPFAM" id="SSF103481">
    <property type="entry name" value="Multidrug resistance efflux transporter EmrE"/>
    <property type="match status" value="2"/>
</dbReference>
<dbReference type="InterPro" id="IPR050638">
    <property type="entry name" value="AA-Vitamin_Transporters"/>
</dbReference>
<dbReference type="EMBL" id="CP003220">
    <property type="protein sequence ID" value="EGB15168.1"/>
    <property type="molecule type" value="Genomic_DNA"/>
</dbReference>
<keyword evidence="5 6" id="KW-0472">Membrane</keyword>
<evidence type="ECO:0000256" key="3">
    <source>
        <dbReference type="ARBA" id="ARBA00022692"/>
    </source>
</evidence>
<dbReference type="PANTHER" id="PTHR32322">
    <property type="entry name" value="INNER MEMBRANE TRANSPORTER"/>
    <property type="match status" value="1"/>
</dbReference>
<gene>
    <name evidence="8" type="ORF">DND132_1962</name>
</gene>
<keyword evidence="3 6" id="KW-0812">Transmembrane</keyword>
<feature type="transmembrane region" description="Helical" evidence="6">
    <location>
        <begin position="261"/>
        <end position="278"/>
    </location>
</feature>
<proteinExistence type="predicted"/>
<evidence type="ECO:0000313" key="9">
    <source>
        <dbReference type="Proteomes" id="UP000007845"/>
    </source>
</evidence>
<accession>F0JGX8</accession>
<dbReference type="eggNOG" id="COG0697">
    <property type="taxonomic scope" value="Bacteria"/>
</dbReference>